<evidence type="ECO:0000313" key="2">
    <source>
        <dbReference type="Proteomes" id="UP000184465"/>
    </source>
</evidence>
<proteinExistence type="predicted"/>
<accession>A0A1M6TWJ9</accession>
<dbReference type="STRING" id="1121301.SAMN02745912_03811"/>
<name>A0A1M6TWJ9_PARC5</name>
<keyword evidence="2" id="KW-1185">Reference proteome</keyword>
<protein>
    <submittedName>
        <fullName evidence="1">Uncharacterized protein</fullName>
    </submittedName>
</protein>
<dbReference type="EMBL" id="FRAG01000110">
    <property type="protein sequence ID" value="SHK61188.1"/>
    <property type="molecule type" value="Genomic_DNA"/>
</dbReference>
<dbReference type="OrthoDB" id="1963787at2"/>
<dbReference type="RefSeq" id="WP_073153732.1">
    <property type="nucleotide sequence ID" value="NZ_FRAG01000110.1"/>
</dbReference>
<gene>
    <name evidence="1" type="ORF">SAMN02745912_03811</name>
</gene>
<evidence type="ECO:0000313" key="1">
    <source>
        <dbReference type="EMBL" id="SHK61188.1"/>
    </source>
</evidence>
<sequence>MNKREMMLRQINATLKIEKEYVRKFNDLLKSPNITEENRIIIEELKQASLEAIARHKRFRLLYM</sequence>
<dbReference type="Proteomes" id="UP000184465">
    <property type="component" value="Unassembled WGS sequence"/>
</dbReference>
<dbReference type="AlphaFoldDB" id="A0A1M6TWJ9"/>
<organism evidence="1 2">
    <name type="scientific">Paramaledivibacter caminithermalis (strain DSM 15212 / CIP 107654 / DViRD3)</name>
    <name type="common">Clostridium caminithermale</name>
    <dbReference type="NCBI Taxonomy" id="1121301"/>
    <lineage>
        <taxon>Bacteria</taxon>
        <taxon>Bacillati</taxon>
        <taxon>Bacillota</taxon>
        <taxon>Clostridia</taxon>
        <taxon>Peptostreptococcales</taxon>
        <taxon>Caminicellaceae</taxon>
        <taxon>Paramaledivibacter</taxon>
    </lineage>
</organism>
<reference evidence="1 2" key="1">
    <citation type="submission" date="2016-11" db="EMBL/GenBank/DDBJ databases">
        <authorList>
            <person name="Jaros S."/>
            <person name="Januszkiewicz K."/>
            <person name="Wedrychowicz H."/>
        </authorList>
    </citation>
    <scope>NUCLEOTIDE SEQUENCE [LARGE SCALE GENOMIC DNA]</scope>
    <source>
        <strain evidence="1 2">DSM 15212</strain>
    </source>
</reference>